<dbReference type="EMBL" id="PRLP01000007">
    <property type="protein sequence ID" value="PPC79017.1"/>
    <property type="molecule type" value="Genomic_DNA"/>
</dbReference>
<protein>
    <recommendedName>
        <fullName evidence="2">Zinc finger/thioredoxin putative domain-containing protein</fullName>
    </recommendedName>
</protein>
<evidence type="ECO:0000256" key="1">
    <source>
        <dbReference type="SAM" id="MobiDB-lite"/>
    </source>
</evidence>
<organism evidence="3 4">
    <name type="scientific">Proteobacteria bacterium 228</name>
    <dbReference type="NCBI Taxonomy" id="2083153"/>
    <lineage>
        <taxon>Bacteria</taxon>
        <taxon>Pseudomonadati</taxon>
        <taxon>Pseudomonadota</taxon>
    </lineage>
</organism>
<evidence type="ECO:0000259" key="2">
    <source>
        <dbReference type="Pfam" id="PF13719"/>
    </source>
</evidence>
<evidence type="ECO:0000313" key="4">
    <source>
        <dbReference type="Proteomes" id="UP000238196"/>
    </source>
</evidence>
<comment type="caution">
    <text evidence="3">The sequence shown here is derived from an EMBL/GenBank/DDBJ whole genome shotgun (WGS) entry which is preliminary data.</text>
</comment>
<dbReference type="AlphaFoldDB" id="A0A2S5KVZ2"/>
<dbReference type="NCBIfam" id="TIGR02098">
    <property type="entry name" value="MJ0042_CXXC"/>
    <property type="match status" value="1"/>
</dbReference>
<feature type="domain" description="Zinc finger/thioredoxin putative" evidence="2">
    <location>
        <begin position="6"/>
        <end position="42"/>
    </location>
</feature>
<dbReference type="Pfam" id="PF13719">
    <property type="entry name" value="Zn_ribbon_5"/>
    <property type="match status" value="1"/>
</dbReference>
<dbReference type="Pfam" id="PF11906">
    <property type="entry name" value="DUF3426"/>
    <property type="match status" value="1"/>
</dbReference>
<dbReference type="OrthoDB" id="5294582at2"/>
<dbReference type="Proteomes" id="UP000238196">
    <property type="component" value="Unassembled WGS sequence"/>
</dbReference>
<dbReference type="InterPro" id="IPR011723">
    <property type="entry name" value="Znf/thioredoxin_put"/>
</dbReference>
<reference evidence="3 4" key="1">
    <citation type="submission" date="2018-02" db="EMBL/GenBank/DDBJ databases">
        <title>novel marine gammaproteobacteria from coastal saline agro ecosystem.</title>
        <authorList>
            <person name="Krishnan R."/>
            <person name="Ramesh Kumar N."/>
        </authorList>
    </citation>
    <scope>NUCLEOTIDE SEQUENCE [LARGE SCALE GENOMIC DNA]</scope>
    <source>
        <strain evidence="3 4">228</strain>
    </source>
</reference>
<feature type="compositionally biased region" description="Low complexity" evidence="1">
    <location>
        <begin position="48"/>
        <end position="60"/>
    </location>
</feature>
<sequence length="376" mass="41142">MPLSHLITRCPACQTAFKLEQRQLQQAGGRVRCGVCHHVFMAAQHMLSSQPEPTSSSPQPNTASRPPIKPSADRPSLHHVVVSPKAREPDADAEATPSPQVSAQPTPVHNDKRPASAHAAQAQPAAPARPTVIPANSKPAPTQRHQDAAKATSHAAAKVSSDTPASNNTQSSRPDADVLTLSPLQALENLHDEEHLHWHEPAPKLSNGLLAWTLLLLLALPLQWIWWQRQQLAWQQPPLGAFIQWSCSSLPCQLHPRSDVDKISSTALSIRDHQEYSNLLQVNLTLLNQAGYNQPYPVLGLVFYDLQGHPRAQRYITSTDYLGGDLEDAKEMPINTPVNISFTLQDPGAPSVGYALHLYAADARIPSFPPKPERVE</sequence>
<proteinExistence type="predicted"/>
<accession>A0A2S5KVZ2</accession>
<feature type="compositionally biased region" description="Low complexity" evidence="1">
    <location>
        <begin position="149"/>
        <end position="161"/>
    </location>
</feature>
<gene>
    <name evidence="3" type="ORF">C4K68_02345</name>
</gene>
<feature type="compositionally biased region" description="Low complexity" evidence="1">
    <location>
        <begin position="116"/>
        <end position="130"/>
    </location>
</feature>
<name>A0A2S5KVZ2_9PROT</name>
<evidence type="ECO:0000313" key="3">
    <source>
        <dbReference type="EMBL" id="PPC79017.1"/>
    </source>
</evidence>
<feature type="region of interest" description="Disordered" evidence="1">
    <location>
        <begin position="47"/>
        <end position="178"/>
    </location>
</feature>
<feature type="compositionally biased region" description="Polar residues" evidence="1">
    <location>
        <begin position="97"/>
        <end position="107"/>
    </location>
</feature>
<dbReference type="InterPro" id="IPR021834">
    <property type="entry name" value="DUF3426"/>
</dbReference>
<feature type="compositionally biased region" description="Polar residues" evidence="1">
    <location>
        <begin position="162"/>
        <end position="173"/>
    </location>
</feature>